<gene>
    <name evidence="1" type="ORF">NDU88_003507</name>
</gene>
<reference evidence="1" key="1">
    <citation type="journal article" date="2022" name="bioRxiv">
        <title>Sequencing and chromosome-scale assembly of the giantPleurodeles waltlgenome.</title>
        <authorList>
            <person name="Brown T."/>
            <person name="Elewa A."/>
            <person name="Iarovenko S."/>
            <person name="Subramanian E."/>
            <person name="Araus A.J."/>
            <person name="Petzold A."/>
            <person name="Susuki M."/>
            <person name="Suzuki K.-i.T."/>
            <person name="Hayashi T."/>
            <person name="Toyoda A."/>
            <person name="Oliveira C."/>
            <person name="Osipova E."/>
            <person name="Leigh N.D."/>
            <person name="Simon A."/>
            <person name="Yun M.H."/>
        </authorList>
    </citation>
    <scope>NUCLEOTIDE SEQUENCE</scope>
    <source>
        <strain evidence="1">20211129_DDA</strain>
        <tissue evidence="1">Liver</tissue>
    </source>
</reference>
<organism evidence="1 2">
    <name type="scientific">Pleurodeles waltl</name>
    <name type="common">Iberian ribbed newt</name>
    <dbReference type="NCBI Taxonomy" id="8319"/>
    <lineage>
        <taxon>Eukaryota</taxon>
        <taxon>Metazoa</taxon>
        <taxon>Chordata</taxon>
        <taxon>Craniata</taxon>
        <taxon>Vertebrata</taxon>
        <taxon>Euteleostomi</taxon>
        <taxon>Amphibia</taxon>
        <taxon>Batrachia</taxon>
        <taxon>Caudata</taxon>
        <taxon>Salamandroidea</taxon>
        <taxon>Salamandridae</taxon>
        <taxon>Pleurodelinae</taxon>
        <taxon>Pleurodeles</taxon>
    </lineage>
</organism>
<keyword evidence="2" id="KW-1185">Reference proteome</keyword>
<accession>A0AAV7MSN1</accession>
<comment type="caution">
    <text evidence="1">The sequence shown here is derived from an EMBL/GenBank/DDBJ whole genome shotgun (WGS) entry which is preliminary data.</text>
</comment>
<dbReference type="AlphaFoldDB" id="A0AAV7MSN1"/>
<dbReference type="EMBL" id="JANPWB010000013">
    <property type="protein sequence ID" value="KAJ1106104.1"/>
    <property type="molecule type" value="Genomic_DNA"/>
</dbReference>
<evidence type="ECO:0000313" key="2">
    <source>
        <dbReference type="Proteomes" id="UP001066276"/>
    </source>
</evidence>
<sequence>MPFCMAPWTVIRQNGSSVVAQRGAVVVTRNISLFKNFYPPTNDAPYPSSPILSDDMESIPGDVGGDPYLPVSDVTGQTPVQEDVSCRDSSQSPVLGWSGATKYNLRSNAAPSKGCVIISLISDLCLMMCSVFSSFDFWRNVVFHTSDVTDIGTLPFLGVDGVKRFEGPRVFPPRCLRSHVVCPDVVRAGIKIKRRARRTASKRDGSARKAAAGIRSLFRHLGPQEA</sequence>
<name>A0AAV7MSN1_PLEWA</name>
<proteinExistence type="predicted"/>
<dbReference type="Proteomes" id="UP001066276">
    <property type="component" value="Chromosome 9"/>
</dbReference>
<protein>
    <submittedName>
        <fullName evidence="1">Uncharacterized protein</fullName>
    </submittedName>
</protein>
<evidence type="ECO:0000313" key="1">
    <source>
        <dbReference type="EMBL" id="KAJ1106104.1"/>
    </source>
</evidence>